<evidence type="ECO:0000256" key="4">
    <source>
        <dbReference type="ARBA" id="ARBA00023136"/>
    </source>
</evidence>
<evidence type="ECO:0000256" key="6">
    <source>
        <dbReference type="SAM" id="Phobius"/>
    </source>
</evidence>
<feature type="transmembrane region" description="Helical" evidence="6">
    <location>
        <begin position="756"/>
        <end position="775"/>
    </location>
</feature>
<evidence type="ECO:0000256" key="1">
    <source>
        <dbReference type="ARBA" id="ARBA00004141"/>
    </source>
</evidence>
<dbReference type="InterPro" id="IPR049453">
    <property type="entry name" value="Memb_transporter_dom"/>
</dbReference>
<comment type="subcellular location">
    <subcellularLocation>
        <location evidence="1">Membrane</location>
        <topology evidence="1">Multi-pass membrane protein</topology>
    </subcellularLocation>
</comment>
<feature type="domain" description="Integral membrane bound transporter" evidence="7">
    <location>
        <begin position="678"/>
        <end position="813"/>
    </location>
</feature>
<feature type="transmembrane region" description="Helical" evidence="6">
    <location>
        <begin position="795"/>
        <end position="818"/>
    </location>
</feature>
<evidence type="ECO:0000313" key="8">
    <source>
        <dbReference type="EMBL" id="RYP02918.1"/>
    </source>
</evidence>
<feature type="compositionally biased region" description="Low complexity" evidence="5">
    <location>
        <begin position="1009"/>
        <end position="1021"/>
    </location>
</feature>
<feature type="transmembrane region" description="Helical" evidence="6">
    <location>
        <begin position="132"/>
        <end position="160"/>
    </location>
</feature>
<feature type="transmembrane region" description="Helical" evidence="6">
    <location>
        <begin position="706"/>
        <end position="725"/>
    </location>
</feature>
<organism evidence="8 9">
    <name type="scientific">Monosporascus ibericus</name>
    <dbReference type="NCBI Taxonomy" id="155417"/>
    <lineage>
        <taxon>Eukaryota</taxon>
        <taxon>Fungi</taxon>
        <taxon>Dikarya</taxon>
        <taxon>Ascomycota</taxon>
        <taxon>Pezizomycotina</taxon>
        <taxon>Sordariomycetes</taxon>
        <taxon>Xylariomycetidae</taxon>
        <taxon>Xylariales</taxon>
        <taxon>Xylariales incertae sedis</taxon>
        <taxon>Monosporascus</taxon>
    </lineage>
</organism>
<comment type="caution">
    <text evidence="8">The sequence shown here is derived from an EMBL/GenBank/DDBJ whole genome shotgun (WGS) entry which is preliminary data.</text>
</comment>
<feature type="region of interest" description="Disordered" evidence="5">
    <location>
        <begin position="996"/>
        <end position="1068"/>
    </location>
</feature>
<keyword evidence="9" id="KW-1185">Reference proteome</keyword>
<protein>
    <recommendedName>
        <fullName evidence="7">Integral membrane bound transporter domain-containing protein</fullName>
    </recommendedName>
</protein>
<proteinExistence type="predicted"/>
<feature type="compositionally biased region" description="Gly residues" evidence="5">
    <location>
        <begin position="996"/>
        <end position="1006"/>
    </location>
</feature>
<keyword evidence="2 6" id="KW-0812">Transmembrane</keyword>
<dbReference type="Proteomes" id="UP000293360">
    <property type="component" value="Unassembled WGS sequence"/>
</dbReference>
<feature type="transmembrane region" description="Helical" evidence="6">
    <location>
        <begin position="683"/>
        <end position="699"/>
    </location>
</feature>
<evidence type="ECO:0000313" key="9">
    <source>
        <dbReference type="Proteomes" id="UP000293360"/>
    </source>
</evidence>
<dbReference type="STRING" id="155417.A0A4Q4T908"/>
<gene>
    <name evidence="8" type="ORF">DL764_005495</name>
</gene>
<dbReference type="PANTHER" id="PTHR47804:SF1">
    <property type="entry name" value="DUF2421 DOMAIN-CONTAINING PROTEIN"/>
    <property type="match status" value="1"/>
</dbReference>
<feature type="transmembrane region" description="Helical" evidence="6">
    <location>
        <begin position="166"/>
        <end position="186"/>
    </location>
</feature>
<accession>A0A4Q4T908</accession>
<evidence type="ECO:0000256" key="2">
    <source>
        <dbReference type="ARBA" id="ARBA00022692"/>
    </source>
</evidence>
<dbReference type="InterPro" id="IPR052430">
    <property type="entry name" value="IVT-Associated"/>
</dbReference>
<keyword evidence="4 6" id="KW-0472">Membrane</keyword>
<feature type="transmembrane region" description="Helical" evidence="6">
    <location>
        <begin position="193"/>
        <end position="210"/>
    </location>
</feature>
<evidence type="ECO:0000259" key="7">
    <source>
        <dbReference type="Pfam" id="PF13515"/>
    </source>
</evidence>
<feature type="transmembrane region" description="Helical" evidence="6">
    <location>
        <begin position="230"/>
        <end position="250"/>
    </location>
</feature>
<keyword evidence="3 6" id="KW-1133">Transmembrane helix</keyword>
<reference evidence="8 9" key="1">
    <citation type="submission" date="2018-06" db="EMBL/GenBank/DDBJ databases">
        <title>Complete Genomes of Monosporascus.</title>
        <authorList>
            <person name="Robinson A.J."/>
            <person name="Natvig D.O."/>
        </authorList>
    </citation>
    <scope>NUCLEOTIDE SEQUENCE [LARGE SCALE GENOMIC DNA]</scope>
    <source>
        <strain evidence="8 9">CBS 110550</strain>
    </source>
</reference>
<dbReference type="OrthoDB" id="68611at2759"/>
<feature type="transmembrane region" description="Helical" evidence="6">
    <location>
        <begin position="731"/>
        <end position="749"/>
    </location>
</feature>
<dbReference type="PANTHER" id="PTHR47804">
    <property type="entry name" value="60S RIBOSOMAL PROTEIN L19"/>
    <property type="match status" value="1"/>
</dbReference>
<evidence type="ECO:0000256" key="3">
    <source>
        <dbReference type="ARBA" id="ARBA00022989"/>
    </source>
</evidence>
<evidence type="ECO:0000256" key="5">
    <source>
        <dbReference type="SAM" id="MobiDB-lite"/>
    </source>
</evidence>
<dbReference type="EMBL" id="QJNU01000293">
    <property type="protein sequence ID" value="RYP02918.1"/>
    <property type="molecule type" value="Genomic_DNA"/>
</dbReference>
<sequence length="1117" mass="123469">MVRERQKLRNGTWIVPQTGERTRRQFTLRHPDLEGPAEDARLRPLTEGETAKEKIQMLWYNVRLVVALIWVWLNSPKGRGTIKCSIAYLIASMGTFYTPAARFLGPLDGKHIVATITVYFHPARTLGSQVEAVAIAVVAVCYAMLVGTLSMATSVLFGSVWHRVELSYALILIVFIGGGLGFLGWVKQKLNNPLVSVGVSIASIGIITIVTKENSVHTGVFENHKIIQSLKMLLMAATISTVVNMLLWPVSARHALRNSMQTASTSLGDMLTMISHSFLSGNEEDFASKGFTKASSAYTSTLAQLNKNARESKYEYYLLGMEQIYGQDKAVVKSMESLAQSLGGLRSAANTQFELLKEISNANGWTSPTTSIFSRFSPKSSHSFPASPKSARARFGSLSAIDEAPDERSDREDVTAHGEETPSEIQTVPASSLRTPSDIFEYFIARLGPSMKSLVYTMAGILDNPPFGAPSTPIIIQDQFKESLSEAIGLYNQARATALGELYKTIEFGRTRPETVQADFEEVAAACGHFSFSLLSFADEMQKYLDALDDLKYLVEQNRRSWDWLKFWKLTSLRSKPKLEDPEQESLVQPIRRMRQSKLPQGIPDTMLSHRDSRAWDLARPAPDEEGWKDKVVRILSQDLLKFFRFLARDDIRFGLKVGIGAALYGMLAFIPQTRPIYAHWRGEWGLLTFMIVCSMTVGASNATGLARFTGTLMGAAFVLINWLITDGEVIGLALLGWLVSFFAFYIMIDRGNGPFGRFILLSYNVSSLYAYSLTQKVEDNDDDEGGVNPIIAEIVYHRVVAVTMGIVWGLVICRLIWPMPARRKFKEGLAVLYLQMGLIWKRGPLAILPRSDASATPASYMRAGEQAAMQRYAAQLQTLRAAARSEYELRGPFPYEAYGRVMASTQRLLDAFHAMGLITRKHEGRLTPGERALLLHTAEERARLCARICHVFQVLASSIMLEHPLTDAIPSVDSTRDRLLSKIFRFRKEHSGGGGGDVLGVGGDGRLSTAPASDSAATTSHEQQQQIRHFRSASDGDVAPFDNIAARGKGITNGKPPSSSGSDNKVGDDVIVEETDYALPYAYALVTGQVAKELKVVEREVEGLFGRLGDEGLLLQ</sequence>
<feature type="region of interest" description="Disordered" evidence="5">
    <location>
        <begin position="398"/>
        <end position="430"/>
    </location>
</feature>
<dbReference type="AlphaFoldDB" id="A0A4Q4T908"/>
<dbReference type="Pfam" id="PF13515">
    <property type="entry name" value="FUSC_2"/>
    <property type="match status" value="1"/>
</dbReference>
<feature type="transmembrane region" description="Helical" evidence="6">
    <location>
        <begin position="654"/>
        <end position="671"/>
    </location>
</feature>
<dbReference type="GO" id="GO:0016020">
    <property type="term" value="C:membrane"/>
    <property type="evidence" value="ECO:0007669"/>
    <property type="project" value="UniProtKB-SubCell"/>
</dbReference>
<feature type="compositionally biased region" description="Basic and acidic residues" evidence="5">
    <location>
        <begin position="406"/>
        <end position="420"/>
    </location>
</feature>
<name>A0A4Q4T908_9PEZI</name>